<dbReference type="SUPFAM" id="SSF56281">
    <property type="entry name" value="Metallo-hydrolase/oxidoreductase"/>
    <property type="match status" value="1"/>
</dbReference>
<gene>
    <name evidence="1" type="ORF">GOM49_14625</name>
</gene>
<protein>
    <submittedName>
        <fullName evidence="1">MBL fold metallo-hydrolase</fullName>
    </submittedName>
</protein>
<dbReference type="Gene3D" id="3.60.15.10">
    <property type="entry name" value="Ribonuclease Z/Hydroxyacylglutathione hydrolase-like"/>
    <property type="match status" value="1"/>
</dbReference>
<dbReference type="Pfam" id="PF13483">
    <property type="entry name" value="Lactamase_B_3"/>
    <property type="match status" value="1"/>
</dbReference>
<dbReference type="PANTHER" id="PTHR42967:SF1">
    <property type="entry name" value="MBL FOLD METALLO-HYDROLASE"/>
    <property type="match status" value="1"/>
</dbReference>
<dbReference type="GO" id="GO:0016787">
    <property type="term" value="F:hydrolase activity"/>
    <property type="evidence" value="ECO:0007669"/>
    <property type="project" value="UniProtKB-KW"/>
</dbReference>
<keyword evidence="2" id="KW-1185">Reference proteome</keyword>
<sequence>MNKAKIYYLFHDGFLIETNSQIFIFDYYNDNSSSHSRSLEDGVIPDEFFKTSKDIYVFVSHGHEDHFNPSIFSWKDINSKIEYILSSDIEIKNAYPKHRIISEGESLQIKDIFIKAYGSTDLGVSFLIKTDDMSVFHAGDLNWWHWYDESDEFNLEMSKAFKFQIDRLKAEKIDVAFFPVDYRLKEHYYLGGEYFIKSLSPKLFIPMHFWNHTKITEDFSEKLKNHNTKIVVINERGQEILF</sequence>
<accession>A0A6I6EZ24</accession>
<dbReference type="InterPro" id="IPR036866">
    <property type="entry name" value="RibonucZ/Hydroxyglut_hydro"/>
</dbReference>
<evidence type="ECO:0000313" key="1">
    <source>
        <dbReference type="EMBL" id="QGU96166.1"/>
    </source>
</evidence>
<dbReference type="PANTHER" id="PTHR42967">
    <property type="entry name" value="METAL DEPENDENT HYDROLASE"/>
    <property type="match status" value="1"/>
</dbReference>
<evidence type="ECO:0000313" key="2">
    <source>
        <dbReference type="Proteomes" id="UP000422764"/>
    </source>
</evidence>
<reference evidence="1 2" key="1">
    <citation type="submission" date="2019-12" db="EMBL/GenBank/DDBJ databases">
        <title>Genome sequenceing of Clostridium bovifaecis.</title>
        <authorList>
            <person name="Yao Y."/>
        </authorList>
    </citation>
    <scope>NUCLEOTIDE SEQUENCE [LARGE SCALE GENOMIC DNA]</scope>
    <source>
        <strain evidence="1 2">BXX</strain>
    </source>
</reference>
<dbReference type="Proteomes" id="UP000422764">
    <property type="component" value="Chromosome"/>
</dbReference>
<name>A0A6I6EZ24_9CLOT</name>
<proteinExistence type="predicted"/>
<dbReference type="AlphaFoldDB" id="A0A6I6EZ24"/>
<keyword evidence="1" id="KW-0378">Hydrolase</keyword>
<dbReference type="EMBL" id="CP046522">
    <property type="protein sequence ID" value="QGU96166.1"/>
    <property type="molecule type" value="Genomic_DNA"/>
</dbReference>
<organism evidence="1 2">
    <name type="scientific">Clostridium bovifaecis</name>
    <dbReference type="NCBI Taxonomy" id="2184719"/>
    <lineage>
        <taxon>Bacteria</taxon>
        <taxon>Bacillati</taxon>
        <taxon>Bacillota</taxon>
        <taxon>Clostridia</taxon>
        <taxon>Eubacteriales</taxon>
        <taxon>Clostridiaceae</taxon>
        <taxon>Clostridium</taxon>
    </lineage>
</organism>